<sequence>MGGKKKRKKKRRMRIRGILLGFGILVMAALLFFVIFQTKNIEVTGNDRYTDGEIRRIVEQQEPLSFNTVLLTFFPYRADLSGVPFLETITYEIVSPTTVRAVVEEKVTVGYVEADGQKVYFDGKGIVLECISQEETEAESGTVDSQPLTGEQGEALDSESLPTAKMQSQEYDPDLENIPEVTGLNVTSVTVGESLITEHTEIFGSLEALIRLLDRFSLWPEQVEITEEQEMILHYSGNIRIRLGTDDCLEEKITKLSGILPQLEGMSGELHLEDVDEQSGDVVFSRDIQESEDSSSAS</sequence>
<keyword evidence="2" id="KW-0472">Membrane</keyword>
<organism evidence="3 4">
    <name type="scientific">Candidatus Fusicatenibacter intestinigallinarum</name>
    <dbReference type="NCBI Taxonomy" id="2838598"/>
    <lineage>
        <taxon>Bacteria</taxon>
        <taxon>Bacillati</taxon>
        <taxon>Bacillota</taxon>
        <taxon>Clostridia</taxon>
        <taxon>Lachnospirales</taxon>
        <taxon>Lachnospiraceae</taxon>
        <taxon>Fusicatenibacter</taxon>
    </lineage>
</organism>
<dbReference type="EMBL" id="DWWU01000022">
    <property type="protein sequence ID" value="HJC15314.1"/>
    <property type="molecule type" value="Genomic_DNA"/>
</dbReference>
<evidence type="ECO:0008006" key="5">
    <source>
        <dbReference type="Google" id="ProtNLM"/>
    </source>
</evidence>
<feature type="region of interest" description="Disordered" evidence="1">
    <location>
        <begin position="136"/>
        <end position="164"/>
    </location>
</feature>
<reference evidence="3" key="2">
    <citation type="submission" date="2021-04" db="EMBL/GenBank/DDBJ databases">
        <authorList>
            <person name="Gilroy R."/>
        </authorList>
    </citation>
    <scope>NUCLEOTIDE SEQUENCE</scope>
    <source>
        <strain evidence="3">CHK185-5351</strain>
    </source>
</reference>
<comment type="caution">
    <text evidence="3">The sequence shown here is derived from an EMBL/GenBank/DDBJ whole genome shotgun (WGS) entry which is preliminary data.</text>
</comment>
<dbReference type="Proteomes" id="UP000823849">
    <property type="component" value="Unassembled WGS sequence"/>
</dbReference>
<keyword evidence="2" id="KW-1133">Transmembrane helix</keyword>
<evidence type="ECO:0000313" key="3">
    <source>
        <dbReference type="EMBL" id="HJC15314.1"/>
    </source>
</evidence>
<dbReference type="AlphaFoldDB" id="A0A9D2SN36"/>
<evidence type="ECO:0000256" key="2">
    <source>
        <dbReference type="SAM" id="Phobius"/>
    </source>
</evidence>
<protein>
    <recommendedName>
        <fullName evidence="5">Cell division protein FtsQ</fullName>
    </recommendedName>
</protein>
<proteinExistence type="predicted"/>
<gene>
    <name evidence="3" type="ORF">H9705_05725</name>
</gene>
<evidence type="ECO:0000256" key="1">
    <source>
        <dbReference type="SAM" id="MobiDB-lite"/>
    </source>
</evidence>
<evidence type="ECO:0000313" key="4">
    <source>
        <dbReference type="Proteomes" id="UP000823849"/>
    </source>
</evidence>
<reference evidence="3" key="1">
    <citation type="journal article" date="2021" name="PeerJ">
        <title>Extensive microbial diversity within the chicken gut microbiome revealed by metagenomics and culture.</title>
        <authorList>
            <person name="Gilroy R."/>
            <person name="Ravi A."/>
            <person name="Getino M."/>
            <person name="Pursley I."/>
            <person name="Horton D.L."/>
            <person name="Alikhan N.F."/>
            <person name="Baker D."/>
            <person name="Gharbi K."/>
            <person name="Hall N."/>
            <person name="Watson M."/>
            <person name="Adriaenssens E.M."/>
            <person name="Foster-Nyarko E."/>
            <person name="Jarju S."/>
            <person name="Secka A."/>
            <person name="Antonio M."/>
            <person name="Oren A."/>
            <person name="Chaudhuri R.R."/>
            <person name="La Ragione R."/>
            <person name="Hildebrand F."/>
            <person name="Pallen M.J."/>
        </authorList>
    </citation>
    <scope>NUCLEOTIDE SEQUENCE</scope>
    <source>
        <strain evidence="3">CHK185-5351</strain>
    </source>
</reference>
<name>A0A9D2SN36_9FIRM</name>
<feature type="transmembrane region" description="Helical" evidence="2">
    <location>
        <begin position="15"/>
        <end position="36"/>
    </location>
</feature>
<keyword evidence="2" id="KW-0812">Transmembrane</keyword>
<accession>A0A9D2SN36</accession>